<dbReference type="InterPro" id="IPR004143">
    <property type="entry name" value="BPL_LPL_catalytic"/>
</dbReference>
<accession>A0A3N4I003</accession>
<dbReference type="Gene3D" id="3.30.930.10">
    <property type="entry name" value="Bira Bifunctional Protein, Domain 2"/>
    <property type="match status" value="1"/>
</dbReference>
<dbReference type="Pfam" id="PF03099">
    <property type="entry name" value="BPL_LplA_LipB"/>
    <property type="match status" value="1"/>
</dbReference>
<evidence type="ECO:0000256" key="1">
    <source>
        <dbReference type="ARBA" id="ARBA00009934"/>
    </source>
</evidence>
<dbReference type="NCBIfam" id="TIGR00121">
    <property type="entry name" value="birA_ligase"/>
    <property type="match status" value="1"/>
</dbReference>
<reference evidence="4 5" key="1">
    <citation type="journal article" date="2018" name="Nat. Ecol. Evol.">
        <title>Pezizomycetes genomes reveal the molecular basis of ectomycorrhizal truffle lifestyle.</title>
        <authorList>
            <person name="Murat C."/>
            <person name="Payen T."/>
            <person name="Noel B."/>
            <person name="Kuo A."/>
            <person name="Morin E."/>
            <person name="Chen J."/>
            <person name="Kohler A."/>
            <person name="Krizsan K."/>
            <person name="Balestrini R."/>
            <person name="Da Silva C."/>
            <person name="Montanini B."/>
            <person name="Hainaut M."/>
            <person name="Levati E."/>
            <person name="Barry K.W."/>
            <person name="Belfiori B."/>
            <person name="Cichocki N."/>
            <person name="Clum A."/>
            <person name="Dockter R.B."/>
            <person name="Fauchery L."/>
            <person name="Guy J."/>
            <person name="Iotti M."/>
            <person name="Le Tacon F."/>
            <person name="Lindquist E.A."/>
            <person name="Lipzen A."/>
            <person name="Malagnac F."/>
            <person name="Mello A."/>
            <person name="Molinier V."/>
            <person name="Miyauchi S."/>
            <person name="Poulain J."/>
            <person name="Riccioni C."/>
            <person name="Rubini A."/>
            <person name="Sitrit Y."/>
            <person name="Splivallo R."/>
            <person name="Traeger S."/>
            <person name="Wang M."/>
            <person name="Zifcakova L."/>
            <person name="Wipf D."/>
            <person name="Zambonelli A."/>
            <person name="Paolocci F."/>
            <person name="Nowrousian M."/>
            <person name="Ottonello S."/>
            <person name="Baldrian P."/>
            <person name="Spatafora J.W."/>
            <person name="Henrissat B."/>
            <person name="Nagy L.G."/>
            <person name="Aury J.M."/>
            <person name="Wincker P."/>
            <person name="Grigoriev I.V."/>
            <person name="Bonfante P."/>
            <person name="Martin F.M."/>
        </authorList>
    </citation>
    <scope>NUCLEOTIDE SEQUENCE [LARGE SCALE GENOMIC DNA]</scope>
    <source>
        <strain evidence="4 5">RN42</strain>
    </source>
</reference>
<comment type="similarity">
    <text evidence="1">Belongs to the biotin--protein ligase family.</text>
</comment>
<evidence type="ECO:0000313" key="5">
    <source>
        <dbReference type="Proteomes" id="UP000275078"/>
    </source>
</evidence>
<dbReference type="CDD" id="cd03144">
    <property type="entry name" value="GATase1_ScBLP_like"/>
    <property type="match status" value="1"/>
</dbReference>
<evidence type="ECO:0000259" key="3">
    <source>
        <dbReference type="PROSITE" id="PS51733"/>
    </source>
</evidence>
<dbReference type="SUPFAM" id="SSF55681">
    <property type="entry name" value="Class II aaRS and biotin synthetases"/>
    <property type="match status" value="1"/>
</dbReference>
<dbReference type="InterPro" id="IPR019197">
    <property type="entry name" value="Biotin-prot_ligase_N"/>
</dbReference>
<dbReference type="OrthoDB" id="10250105at2759"/>
<name>A0A3N4I003_ASCIM</name>
<dbReference type="GO" id="GO:0004077">
    <property type="term" value="F:biotin--[biotin carboxyl-carrier protein] ligase activity"/>
    <property type="evidence" value="ECO:0007669"/>
    <property type="project" value="InterPro"/>
</dbReference>
<evidence type="ECO:0000256" key="2">
    <source>
        <dbReference type="ARBA" id="ARBA00022598"/>
    </source>
</evidence>
<keyword evidence="5" id="KW-1185">Reference proteome</keyword>
<dbReference type="InterPro" id="IPR004408">
    <property type="entry name" value="Biotin_CoA_COase_ligase"/>
</dbReference>
<dbReference type="PROSITE" id="PS51733">
    <property type="entry name" value="BPL_LPL_CATALYTIC"/>
    <property type="match status" value="1"/>
</dbReference>
<keyword evidence="2 4" id="KW-0436">Ligase</keyword>
<gene>
    <name evidence="4" type="ORF">BJ508DRAFT_363301</name>
</gene>
<feature type="domain" description="BPL/LPL catalytic" evidence="3">
    <location>
        <begin position="386"/>
        <end position="594"/>
    </location>
</feature>
<dbReference type="EMBL" id="ML119701">
    <property type="protein sequence ID" value="RPA79269.1"/>
    <property type="molecule type" value="Genomic_DNA"/>
</dbReference>
<proteinExistence type="inferred from homology"/>
<sequence>MSPQLMNILIYNGDGCTPASVRNAYLTLSSLLTPHYAISTINASGILTEPWQPSCALLVFPGGADLGYCRSLNGLGISRIKNWVLSGGKYLGFCAGAYFASEKVEFEVGKGPMEVVGRRELALYPGICRGTAFPGFMYGSEAGARAVALKTCEDEEVLSYYNGGGLFVDADGKDDVEILARYEEPVQVEGGDAAIVYVKYGLGGAVLSCPHPEFAPENLERPSSETPYSKMIDNLLAAAPARIDFTRFLLKKLGLTISDGKTAPPPLSALHFSSMYPEDLNYIIQGLNEVITQDTPDAQKKLNLEHDEFILYEADPKPGVTFQSLTFDHTPLSLNTLQSSRIPAVFREKDKGIDKVVWPVLTYHNSHPDKSRTPHFNHAAFYATLDHIRSLSRYAPSLFGQHILYGQTVTSTNTILEQNFGLISRLPSGVTAVATHQTAGRGRGQNAWISPEGALIFSVFIRHGLQGTGGGAGSKGVVFLQYIAALAICRAITTSAKAYAQVPVKIKWPNDIYLAPPHAPPTKLAGILVNSSFANNTFLLTLGIGINLSNPHPTTSLNNYCAASLPQLPHPAFTHEAFLAKLLVTLEETYLEFVRNGWSGSIEKDYYRFWMHQGQEVALEDDVVEKGINRTLRGHVEGVDSESGMLVVRGIKGTRWEVRSDGNSFDFMRGLVRKKVN</sequence>
<protein>
    <submittedName>
        <fullName evidence="4">Biotin apo-protein ligase</fullName>
    </submittedName>
</protein>
<dbReference type="SUPFAM" id="SSF52317">
    <property type="entry name" value="Class I glutamine amidotransferase-like"/>
    <property type="match status" value="2"/>
</dbReference>
<dbReference type="PANTHER" id="PTHR12835">
    <property type="entry name" value="BIOTIN PROTEIN LIGASE"/>
    <property type="match status" value="1"/>
</dbReference>
<evidence type="ECO:0000313" key="4">
    <source>
        <dbReference type="EMBL" id="RPA79269.1"/>
    </source>
</evidence>
<dbReference type="GO" id="GO:0005737">
    <property type="term" value="C:cytoplasm"/>
    <property type="evidence" value="ECO:0007669"/>
    <property type="project" value="TreeGrafter"/>
</dbReference>
<dbReference type="PANTHER" id="PTHR12835:SF5">
    <property type="entry name" value="BIOTIN--PROTEIN LIGASE"/>
    <property type="match status" value="1"/>
</dbReference>
<dbReference type="Pfam" id="PF09825">
    <property type="entry name" value="BPL_N"/>
    <property type="match status" value="1"/>
</dbReference>
<organism evidence="4 5">
    <name type="scientific">Ascobolus immersus RN42</name>
    <dbReference type="NCBI Taxonomy" id="1160509"/>
    <lineage>
        <taxon>Eukaryota</taxon>
        <taxon>Fungi</taxon>
        <taxon>Dikarya</taxon>
        <taxon>Ascomycota</taxon>
        <taxon>Pezizomycotina</taxon>
        <taxon>Pezizomycetes</taxon>
        <taxon>Pezizales</taxon>
        <taxon>Ascobolaceae</taxon>
        <taxon>Ascobolus</taxon>
    </lineage>
</organism>
<dbReference type="AlphaFoldDB" id="A0A3N4I003"/>
<dbReference type="STRING" id="1160509.A0A3N4I003"/>
<dbReference type="InterPro" id="IPR029062">
    <property type="entry name" value="Class_I_gatase-like"/>
</dbReference>
<dbReference type="InterPro" id="IPR045864">
    <property type="entry name" value="aa-tRNA-synth_II/BPL/LPL"/>
</dbReference>
<dbReference type="CDD" id="cd16442">
    <property type="entry name" value="BPL"/>
    <property type="match status" value="1"/>
</dbReference>
<dbReference type="Proteomes" id="UP000275078">
    <property type="component" value="Unassembled WGS sequence"/>
</dbReference>